<dbReference type="EMBL" id="CAHR02000074">
    <property type="protein sequence ID" value="CCG82232.1"/>
    <property type="molecule type" value="Genomic_DNA"/>
</dbReference>
<reference evidence="7 8" key="1">
    <citation type="journal article" date="2013" name="MBio">
        <title>Genome sequencing of the plant pathogen Taphrina deformans, the causal agent of peach leaf curl.</title>
        <authorList>
            <person name="Cisse O.H."/>
            <person name="Almeida J.M.G.C.F."/>
            <person name="Fonseca A."/>
            <person name="Kumar A.A."/>
            <person name="Salojaervi J."/>
            <person name="Overmyer K."/>
            <person name="Hauser P.M."/>
            <person name="Pagni M."/>
        </authorList>
    </citation>
    <scope>NUCLEOTIDE SEQUENCE [LARGE SCALE GENOMIC DNA]</scope>
    <source>
        <strain evidence="8">PYCC 5710 / ATCC 11124 / CBS 356.35 / IMI 108563 / JCM 9778 / NBRC 8474</strain>
    </source>
</reference>
<evidence type="ECO:0000256" key="3">
    <source>
        <dbReference type="ARBA" id="ARBA00022781"/>
    </source>
</evidence>
<dbReference type="FunFam" id="1.20.5.2950:FF:000001">
    <property type="entry name" value="V-type proton ATPase subunit G"/>
    <property type="match status" value="1"/>
</dbReference>
<dbReference type="VEuPathDB" id="FungiDB:TAPDE_002235"/>
<evidence type="ECO:0000256" key="5">
    <source>
        <dbReference type="RuleBase" id="RU364019"/>
    </source>
</evidence>
<evidence type="ECO:0000313" key="8">
    <source>
        <dbReference type="Proteomes" id="UP000013776"/>
    </source>
</evidence>
<dbReference type="STRING" id="1097556.R4X9T2"/>
<comment type="caution">
    <text evidence="7">The sequence shown here is derived from an EMBL/GenBank/DDBJ whole genome shotgun (WGS) entry which is preliminary data.</text>
</comment>
<dbReference type="eggNOG" id="KOG1772">
    <property type="taxonomic scope" value="Eukaryota"/>
</dbReference>
<dbReference type="NCBIfam" id="TIGR01147">
    <property type="entry name" value="V_ATP_synt_G"/>
    <property type="match status" value="1"/>
</dbReference>
<organism evidence="7 8">
    <name type="scientific">Taphrina deformans (strain PYCC 5710 / ATCC 11124 / CBS 356.35 / IMI 108563 / JCM 9778 / NBRC 8474)</name>
    <name type="common">Peach leaf curl fungus</name>
    <name type="synonym">Lalaria deformans</name>
    <dbReference type="NCBI Taxonomy" id="1097556"/>
    <lineage>
        <taxon>Eukaryota</taxon>
        <taxon>Fungi</taxon>
        <taxon>Dikarya</taxon>
        <taxon>Ascomycota</taxon>
        <taxon>Taphrinomycotina</taxon>
        <taxon>Taphrinomycetes</taxon>
        <taxon>Taphrinales</taxon>
        <taxon>Taphrinaceae</taxon>
        <taxon>Taphrina</taxon>
    </lineage>
</organism>
<evidence type="ECO:0000256" key="4">
    <source>
        <dbReference type="ARBA" id="ARBA00023065"/>
    </source>
</evidence>
<keyword evidence="4 5" id="KW-0406">Ion transport</keyword>
<evidence type="ECO:0000256" key="1">
    <source>
        <dbReference type="ARBA" id="ARBA00010066"/>
    </source>
</evidence>
<keyword evidence="3 5" id="KW-0375">Hydrogen ion transport</keyword>
<dbReference type="Pfam" id="PF03179">
    <property type="entry name" value="V-ATPase_G"/>
    <property type="match status" value="1"/>
</dbReference>
<dbReference type="GO" id="GO:0046961">
    <property type="term" value="F:proton-transporting ATPase activity, rotational mechanism"/>
    <property type="evidence" value="ECO:0007669"/>
    <property type="project" value="InterPro"/>
</dbReference>
<dbReference type="GO" id="GO:0000221">
    <property type="term" value="C:vacuolar proton-transporting V-type ATPase, V1 domain"/>
    <property type="evidence" value="ECO:0007669"/>
    <property type="project" value="TreeGrafter"/>
</dbReference>
<gene>
    <name evidence="7" type="ORF">TAPDE_002235</name>
</gene>
<dbReference type="InterPro" id="IPR028987">
    <property type="entry name" value="ATP_synth_B-like_membr_sf"/>
</dbReference>
<keyword evidence="2 5" id="KW-0813">Transport</keyword>
<protein>
    <recommendedName>
        <fullName evidence="5">V-type proton ATPase subunit G</fullName>
    </recommendedName>
</protein>
<comment type="function">
    <text evidence="5">Subunit of the V1 complex of vacuolar(H+)-ATPase (V-ATPase), a multisubunit enzyme composed of a peripheral complex (V1) that hydrolyzes ATP and a membrane integral complex (V0) that translocates protons. V-ATPase is responsible for acidifying and maintaining the pH of intracellular compartments and in some cell types, is targeted to the plasma membrane, where it is responsible for acidifying the extracellular environment.</text>
</comment>
<dbReference type="PANTHER" id="PTHR12713">
    <property type="entry name" value="VACUOLAR ATP SYNTHASE SUBUNIT G"/>
    <property type="match status" value="1"/>
</dbReference>
<comment type="similarity">
    <text evidence="1 5">Belongs to the V-ATPase G subunit family.</text>
</comment>
<evidence type="ECO:0000313" key="7">
    <source>
        <dbReference type="EMBL" id="CCG82232.1"/>
    </source>
</evidence>
<feature type="compositionally biased region" description="Basic and acidic residues" evidence="6">
    <location>
        <begin position="31"/>
        <end position="63"/>
    </location>
</feature>
<feature type="region of interest" description="Disordered" evidence="6">
    <location>
        <begin position="31"/>
        <end position="89"/>
    </location>
</feature>
<dbReference type="AlphaFoldDB" id="R4X9T2"/>
<dbReference type="OrthoDB" id="250802at2759"/>
<accession>R4X9T2</accession>
<sequence>MSAQNTASIQTLLEAERDAQQIVEKARQYRTQRLKDARSEAQKEIDKYKSKKDTEYKEYEDKNSGNNDDAEKEAQKSIDTQLSEIKKSQEEGKKVIVDNLLAAIVKSDPQMHINATKV</sequence>
<comment type="subunit">
    <text evidence="5">V-ATPase is a heteromultimeric enzyme made up of two complexes: the ATP-hydrolytic V1 complex and the proton translocation V0 complex.</text>
</comment>
<dbReference type="SUPFAM" id="SSF81573">
    <property type="entry name" value="F1F0 ATP synthase subunit B, membrane domain"/>
    <property type="match status" value="1"/>
</dbReference>
<dbReference type="Gene3D" id="1.20.5.2950">
    <property type="match status" value="1"/>
</dbReference>
<evidence type="ECO:0000256" key="2">
    <source>
        <dbReference type="ARBA" id="ARBA00022448"/>
    </source>
</evidence>
<dbReference type="InterPro" id="IPR005124">
    <property type="entry name" value="V-ATPase_G"/>
</dbReference>
<evidence type="ECO:0000256" key="6">
    <source>
        <dbReference type="SAM" id="MobiDB-lite"/>
    </source>
</evidence>
<dbReference type="Proteomes" id="UP000013776">
    <property type="component" value="Unassembled WGS sequence"/>
</dbReference>
<proteinExistence type="inferred from homology"/>
<name>R4X9T2_TAPDE</name>
<keyword evidence="8" id="KW-1185">Reference proteome</keyword>
<dbReference type="GO" id="GO:0016887">
    <property type="term" value="F:ATP hydrolysis activity"/>
    <property type="evidence" value="ECO:0007669"/>
    <property type="project" value="TreeGrafter"/>
</dbReference>
<dbReference type="PANTHER" id="PTHR12713:SF11">
    <property type="entry name" value="V-TYPE PROTON ATPASE SUBUNIT G"/>
    <property type="match status" value="1"/>
</dbReference>